<name>A0A067M781_BOTB1</name>
<dbReference type="HOGENOM" id="CLU_1175243_0_0_1"/>
<protein>
    <submittedName>
        <fullName evidence="1">Uncharacterized protein</fullName>
    </submittedName>
</protein>
<evidence type="ECO:0000313" key="1">
    <source>
        <dbReference type="EMBL" id="KDQ07426.1"/>
    </source>
</evidence>
<evidence type="ECO:0000313" key="2">
    <source>
        <dbReference type="Proteomes" id="UP000027195"/>
    </source>
</evidence>
<keyword evidence="2" id="KW-1185">Reference proteome</keyword>
<gene>
    <name evidence="1" type="ORF">BOTBODRAFT_48801</name>
</gene>
<dbReference type="Proteomes" id="UP000027195">
    <property type="component" value="Unassembled WGS sequence"/>
</dbReference>
<dbReference type="AlphaFoldDB" id="A0A067M781"/>
<organism evidence="1 2">
    <name type="scientific">Botryobasidium botryosum (strain FD-172 SS1)</name>
    <dbReference type="NCBI Taxonomy" id="930990"/>
    <lineage>
        <taxon>Eukaryota</taxon>
        <taxon>Fungi</taxon>
        <taxon>Dikarya</taxon>
        <taxon>Basidiomycota</taxon>
        <taxon>Agaricomycotina</taxon>
        <taxon>Agaricomycetes</taxon>
        <taxon>Cantharellales</taxon>
        <taxon>Botryobasidiaceae</taxon>
        <taxon>Botryobasidium</taxon>
    </lineage>
</organism>
<accession>A0A067M781</accession>
<proteinExistence type="predicted"/>
<sequence>MSSHARIDLKTSASGLEPRGQCTWGIAHDVACQLQQEKPKNTKTQIYAETLRVHTTYFSRSSASFDSAAPDILRSIPRTASMRDIPARQARCPLADKESLAIGLGGLCFGRQWFLEIGNPWPPDSHSVGANPLRRRAAASDRWQCKARSRGSEDIAARGSTRALALRQLLRSTRGCKEAALERIGPELYISKADALALEQLQAVGTILKRLDSVLGASPWTRDASPRALDPPRPRA</sequence>
<dbReference type="InParanoid" id="A0A067M781"/>
<dbReference type="EMBL" id="KL198107">
    <property type="protein sequence ID" value="KDQ07426.1"/>
    <property type="molecule type" value="Genomic_DNA"/>
</dbReference>
<reference evidence="2" key="1">
    <citation type="journal article" date="2014" name="Proc. Natl. Acad. Sci. U.S.A.">
        <title>Extensive sampling of basidiomycete genomes demonstrates inadequacy of the white-rot/brown-rot paradigm for wood decay fungi.</title>
        <authorList>
            <person name="Riley R."/>
            <person name="Salamov A.A."/>
            <person name="Brown D.W."/>
            <person name="Nagy L.G."/>
            <person name="Floudas D."/>
            <person name="Held B.W."/>
            <person name="Levasseur A."/>
            <person name="Lombard V."/>
            <person name="Morin E."/>
            <person name="Otillar R."/>
            <person name="Lindquist E.A."/>
            <person name="Sun H."/>
            <person name="LaButti K.M."/>
            <person name="Schmutz J."/>
            <person name="Jabbour D."/>
            <person name="Luo H."/>
            <person name="Baker S.E."/>
            <person name="Pisabarro A.G."/>
            <person name="Walton J.D."/>
            <person name="Blanchette R.A."/>
            <person name="Henrissat B."/>
            <person name="Martin F."/>
            <person name="Cullen D."/>
            <person name="Hibbett D.S."/>
            <person name="Grigoriev I.V."/>
        </authorList>
    </citation>
    <scope>NUCLEOTIDE SEQUENCE [LARGE SCALE GENOMIC DNA]</scope>
    <source>
        <strain evidence="2">FD-172 SS1</strain>
    </source>
</reference>